<sequence>MITALIQEPVQAAIGEKRVTLFCPSWQAYQAIAGALGKRRSARLTFDRDKLEVMMPLEIHEFARAMFEVFVRNLAMELGMDLRLIQPRRLG</sequence>
<evidence type="ECO:0000313" key="1">
    <source>
        <dbReference type="EMBL" id="MEE3719840.1"/>
    </source>
</evidence>
<gene>
    <name evidence="1" type="ORF">V2H45_24165</name>
</gene>
<organism evidence="1 2">
    <name type="scientific">Tumidithrix elongata BACA0141</name>
    <dbReference type="NCBI Taxonomy" id="2716417"/>
    <lineage>
        <taxon>Bacteria</taxon>
        <taxon>Bacillati</taxon>
        <taxon>Cyanobacteriota</taxon>
        <taxon>Cyanophyceae</taxon>
        <taxon>Pseudanabaenales</taxon>
        <taxon>Pseudanabaenaceae</taxon>
        <taxon>Tumidithrix</taxon>
        <taxon>Tumidithrix elongata</taxon>
    </lineage>
</organism>
<evidence type="ECO:0000313" key="2">
    <source>
        <dbReference type="Proteomes" id="UP001333818"/>
    </source>
</evidence>
<dbReference type="AlphaFoldDB" id="A0AAW9PXW3"/>
<dbReference type="Proteomes" id="UP001333818">
    <property type="component" value="Unassembled WGS sequence"/>
</dbReference>
<keyword evidence="2" id="KW-1185">Reference proteome</keyword>
<dbReference type="EMBL" id="JAZBJZ010000178">
    <property type="protein sequence ID" value="MEE3719840.1"/>
    <property type="molecule type" value="Genomic_DNA"/>
</dbReference>
<accession>A0AAW9PXW3</accession>
<name>A0AAW9PXW3_9CYAN</name>
<dbReference type="RefSeq" id="WP_330486276.1">
    <property type="nucleotide sequence ID" value="NZ_JAZBJZ010000178.1"/>
</dbReference>
<dbReference type="PANTHER" id="PTHR47152">
    <property type="entry name" value="SLR2084 PROTEIN-RELATED"/>
    <property type="match status" value="1"/>
</dbReference>
<protein>
    <submittedName>
        <fullName evidence="1">Uncharacterized protein</fullName>
    </submittedName>
</protein>
<proteinExistence type="predicted"/>
<comment type="caution">
    <text evidence="1">The sequence shown here is derived from an EMBL/GenBank/DDBJ whole genome shotgun (WGS) entry which is preliminary data.</text>
</comment>
<reference evidence="1" key="1">
    <citation type="submission" date="2024-01" db="EMBL/GenBank/DDBJ databases">
        <title>Bank of Algae and Cyanobacteria of the Azores (BACA) strain genomes.</title>
        <authorList>
            <person name="Luz R."/>
            <person name="Cordeiro R."/>
            <person name="Fonseca A."/>
            <person name="Goncalves V."/>
        </authorList>
    </citation>
    <scope>NUCLEOTIDE SEQUENCE</scope>
    <source>
        <strain evidence="1">BACA0141</strain>
    </source>
</reference>